<protein>
    <submittedName>
        <fullName evidence="1">Transglutaminase domain-containing protein</fullName>
    </submittedName>
</protein>
<proteinExistence type="predicted"/>
<gene>
    <name evidence="1" type="ORF">EF807_06610</name>
</gene>
<dbReference type="Proteomes" id="UP000320766">
    <property type="component" value="Unassembled WGS sequence"/>
</dbReference>
<sequence length="331" mass="37571">MRYGIFAMITLLLISIALPIVDAQLHDTLVKDQPKLPKGLSDFYDNYRKEYMPEFIRFALGGSMMGGKIEENTKDFFSIGNYIVIHDVGGLDARTSRIAEEYLEDTVIKPLKEKKSVPLQTGNTMSFKKLDRLSLAKLLYYYVRDDVYFPHGEEGGRVSPLSRIPGMNLMFTTTPEIIRFPCETVEDQHGACADQALLLATLLNMEGYEVALGTAPSMAKKNKDGTFTWFGYHVCVYLKDEGWRIGRYDLGKDVFGNDLGGKWIILDPINSPRHVSHMRMMGGGKVLEFGDDPNWVEYREEDNTLFGYGLIDEETAKRFDAEEVKKRLIGN</sequence>
<comment type="caution">
    <text evidence="1">The sequence shown here is derived from an EMBL/GenBank/DDBJ whole genome shotgun (WGS) entry which is preliminary data.</text>
</comment>
<dbReference type="AlphaFoldDB" id="A0A520KVH7"/>
<dbReference type="EMBL" id="RXIL01000118">
    <property type="protein sequence ID" value="RZN68015.1"/>
    <property type="molecule type" value="Genomic_DNA"/>
</dbReference>
<evidence type="ECO:0000313" key="1">
    <source>
        <dbReference type="EMBL" id="RZN68015.1"/>
    </source>
</evidence>
<accession>A0A520KVH7</accession>
<organism evidence="1 2">
    <name type="scientific">Candidatus Methanolliviera hydrocarbonicum</name>
    <dbReference type="NCBI Taxonomy" id="2491085"/>
    <lineage>
        <taxon>Archaea</taxon>
        <taxon>Methanobacteriati</taxon>
        <taxon>Methanobacteriota</taxon>
        <taxon>Candidatus Methanoliparia</taxon>
        <taxon>Candidatus Methanoliparales</taxon>
        <taxon>Candidatus Methanollivieraceae</taxon>
        <taxon>Candidatus Methanolliviera</taxon>
    </lineage>
</organism>
<reference evidence="1 2" key="1">
    <citation type="journal article" date="2019" name="Nat. Microbiol.">
        <title>Wide diversity of methane and short-chain alkane metabolisms in uncultured archaea.</title>
        <authorList>
            <person name="Borrel G."/>
            <person name="Adam P.S."/>
            <person name="McKay L.J."/>
            <person name="Chen L.X."/>
            <person name="Sierra-Garcia I.N."/>
            <person name="Sieber C.M."/>
            <person name="Letourneur Q."/>
            <person name="Ghozlane A."/>
            <person name="Andersen G.L."/>
            <person name="Li W.J."/>
            <person name="Hallam S.J."/>
            <person name="Muyzer G."/>
            <person name="de Oliveira V.M."/>
            <person name="Inskeep W.P."/>
            <person name="Banfield J.F."/>
            <person name="Gribaldo S."/>
        </authorList>
    </citation>
    <scope>NUCLEOTIDE SEQUENCE [LARGE SCALE GENOMIC DNA]</scope>
    <source>
        <strain evidence="1">NM1b</strain>
    </source>
</reference>
<name>A0A520KVH7_9EURY</name>
<evidence type="ECO:0000313" key="2">
    <source>
        <dbReference type="Proteomes" id="UP000320766"/>
    </source>
</evidence>